<comment type="similarity">
    <text evidence="1">Belongs to the MTFP1 family.</text>
</comment>
<name>A0A9W2YG18_BIOGL</name>
<evidence type="ECO:0000256" key="1">
    <source>
        <dbReference type="ARBA" id="ARBA00009224"/>
    </source>
</evidence>
<dbReference type="GO" id="GO:0000266">
    <property type="term" value="P:mitochondrial fission"/>
    <property type="evidence" value="ECO:0007669"/>
    <property type="project" value="TreeGrafter"/>
</dbReference>
<organism evidence="4 5">
    <name type="scientific">Biomphalaria glabrata</name>
    <name type="common">Bloodfluke planorb</name>
    <name type="synonym">Freshwater snail</name>
    <dbReference type="NCBI Taxonomy" id="6526"/>
    <lineage>
        <taxon>Eukaryota</taxon>
        <taxon>Metazoa</taxon>
        <taxon>Spiralia</taxon>
        <taxon>Lophotrochozoa</taxon>
        <taxon>Mollusca</taxon>
        <taxon>Gastropoda</taxon>
        <taxon>Heterobranchia</taxon>
        <taxon>Euthyneura</taxon>
        <taxon>Panpulmonata</taxon>
        <taxon>Hygrophila</taxon>
        <taxon>Lymnaeoidea</taxon>
        <taxon>Planorbidae</taxon>
        <taxon>Biomphalaria</taxon>
    </lineage>
</organism>
<dbReference type="Pfam" id="PF10558">
    <property type="entry name" value="MTP18"/>
    <property type="match status" value="1"/>
</dbReference>
<dbReference type="OMA" id="NRIDWEV"/>
<dbReference type="OrthoDB" id="424969at2759"/>
<proteinExistence type="inferred from homology"/>
<dbReference type="GO" id="GO:0005739">
    <property type="term" value="C:mitochondrion"/>
    <property type="evidence" value="ECO:0007669"/>
    <property type="project" value="TreeGrafter"/>
</dbReference>
<accession>A0A9W2YG18</accession>
<reference evidence="5" key="1">
    <citation type="submission" date="2025-08" db="UniProtKB">
        <authorList>
            <consortium name="RefSeq"/>
        </authorList>
    </citation>
    <scope>IDENTIFICATION</scope>
</reference>
<dbReference type="AlphaFoldDB" id="A0A9W2YG18"/>
<evidence type="ECO:0000256" key="2">
    <source>
        <dbReference type="ARBA" id="ARBA00017835"/>
    </source>
</evidence>
<keyword evidence="4" id="KW-1185">Reference proteome</keyword>
<protein>
    <recommendedName>
        <fullName evidence="2">Mitochondrial fission process protein 1</fullName>
    </recommendedName>
    <alternativeName>
        <fullName evidence="3">Mitochondrial 18 kDa protein</fullName>
    </alternativeName>
</protein>
<evidence type="ECO:0000256" key="3">
    <source>
        <dbReference type="ARBA" id="ARBA00029631"/>
    </source>
</evidence>
<evidence type="ECO:0000313" key="5">
    <source>
        <dbReference type="RefSeq" id="XP_055861645.1"/>
    </source>
</evidence>
<dbReference type="PANTHER" id="PTHR11001">
    <property type="entry name" value="MITOCHONDRIAL FISSION PROCESS PROTEIN 1"/>
    <property type="match status" value="1"/>
</dbReference>
<sequence length="142" mass="15936">MSDIFRDYEFVRIIGHSFAISEALGFSDITEDTTSMLNSLACSYILCHAAYKGYKTRRGNIVMSTVFDTLMFDGLASALIPRILVHCVCRVTAIVLNEITAVPDMIRTWGPTVIGLGALLISYNRIDWEVSTLMNESVRRLY</sequence>
<dbReference type="InterPro" id="IPR019560">
    <property type="entry name" value="Mitochondrial_18_kDa_protein"/>
</dbReference>
<dbReference type="PANTHER" id="PTHR11001:SF2">
    <property type="entry name" value="MITOCHONDRIAL FISSION PROCESS PROTEIN 1"/>
    <property type="match status" value="1"/>
</dbReference>
<dbReference type="RefSeq" id="XP_055861645.1">
    <property type="nucleotide sequence ID" value="XM_056005670.1"/>
</dbReference>
<dbReference type="Proteomes" id="UP001165740">
    <property type="component" value="Chromosome 12"/>
</dbReference>
<evidence type="ECO:0000313" key="4">
    <source>
        <dbReference type="Proteomes" id="UP001165740"/>
    </source>
</evidence>
<gene>
    <name evidence="5" type="primary">LOC106064294</name>
</gene>
<dbReference type="GeneID" id="106064294"/>